<dbReference type="EMBL" id="SPHZ02000011">
    <property type="protein sequence ID" value="KAF0891722.1"/>
    <property type="molecule type" value="Genomic_DNA"/>
</dbReference>
<dbReference type="AlphaFoldDB" id="A0A6G1BV49"/>
<evidence type="ECO:0000313" key="1">
    <source>
        <dbReference type="EMBL" id="KAF0891722.1"/>
    </source>
</evidence>
<keyword evidence="2" id="KW-1185">Reference proteome</keyword>
<comment type="caution">
    <text evidence="1">The sequence shown here is derived from an EMBL/GenBank/DDBJ whole genome shotgun (WGS) entry which is preliminary data.</text>
</comment>
<evidence type="ECO:0000313" key="2">
    <source>
        <dbReference type="Proteomes" id="UP000479710"/>
    </source>
</evidence>
<name>A0A6G1BV49_9ORYZ</name>
<sequence length="68" mass="6833">MGSVRGRELPWFVIASARGGGAAVEVPRAMRTCVADLSPGAGLASSPLPDPVSLPLPWSPATASCTSV</sequence>
<protein>
    <submittedName>
        <fullName evidence="1">Uncharacterized protein</fullName>
    </submittedName>
</protein>
<proteinExistence type="predicted"/>
<dbReference type="Proteomes" id="UP000479710">
    <property type="component" value="Unassembled WGS sequence"/>
</dbReference>
<organism evidence="1 2">
    <name type="scientific">Oryza meyeriana var. granulata</name>
    <dbReference type="NCBI Taxonomy" id="110450"/>
    <lineage>
        <taxon>Eukaryota</taxon>
        <taxon>Viridiplantae</taxon>
        <taxon>Streptophyta</taxon>
        <taxon>Embryophyta</taxon>
        <taxon>Tracheophyta</taxon>
        <taxon>Spermatophyta</taxon>
        <taxon>Magnoliopsida</taxon>
        <taxon>Liliopsida</taxon>
        <taxon>Poales</taxon>
        <taxon>Poaceae</taxon>
        <taxon>BOP clade</taxon>
        <taxon>Oryzoideae</taxon>
        <taxon>Oryzeae</taxon>
        <taxon>Oryzinae</taxon>
        <taxon>Oryza</taxon>
        <taxon>Oryza meyeriana</taxon>
    </lineage>
</organism>
<accession>A0A6G1BV49</accession>
<gene>
    <name evidence="1" type="ORF">E2562_010930</name>
</gene>
<reference evidence="1 2" key="1">
    <citation type="submission" date="2019-11" db="EMBL/GenBank/DDBJ databases">
        <title>Whole genome sequence of Oryza granulata.</title>
        <authorList>
            <person name="Li W."/>
        </authorList>
    </citation>
    <scope>NUCLEOTIDE SEQUENCE [LARGE SCALE GENOMIC DNA]</scope>
    <source>
        <strain evidence="2">cv. Menghai</strain>
        <tissue evidence="1">Leaf</tissue>
    </source>
</reference>